<keyword evidence="15" id="KW-0137">Centromere</keyword>
<organism evidence="20 21">
    <name type="scientific">Linnemannia elongata AG-77</name>
    <dbReference type="NCBI Taxonomy" id="1314771"/>
    <lineage>
        <taxon>Eukaryota</taxon>
        <taxon>Fungi</taxon>
        <taxon>Fungi incertae sedis</taxon>
        <taxon>Mucoromycota</taxon>
        <taxon>Mortierellomycotina</taxon>
        <taxon>Mortierellomycetes</taxon>
        <taxon>Mortierellales</taxon>
        <taxon>Mortierellaceae</taxon>
        <taxon>Linnemannia</taxon>
    </lineage>
</organism>
<feature type="region of interest" description="Disordered" evidence="19">
    <location>
        <begin position="207"/>
        <end position="246"/>
    </location>
</feature>
<name>A0A197JFP8_9FUNG</name>
<dbReference type="GO" id="GO:0005874">
    <property type="term" value="C:microtubule"/>
    <property type="evidence" value="ECO:0007669"/>
    <property type="project" value="UniProtKB-KW"/>
</dbReference>
<evidence type="ECO:0000256" key="15">
    <source>
        <dbReference type="ARBA" id="ARBA00023328"/>
    </source>
</evidence>
<feature type="region of interest" description="Disordered" evidence="19">
    <location>
        <begin position="68"/>
        <end position="187"/>
    </location>
</feature>
<reference evidence="20 21" key="1">
    <citation type="submission" date="2016-05" db="EMBL/GenBank/DDBJ databases">
        <title>Genome sequencing reveals origins of a unique bacterial endosymbiosis in the earliest lineages of terrestrial Fungi.</title>
        <authorList>
            <consortium name="DOE Joint Genome Institute"/>
            <person name="Uehling J."/>
            <person name="Gryganskyi A."/>
            <person name="Hameed K."/>
            <person name="Tschaplinski T."/>
            <person name="Misztal P."/>
            <person name="Wu S."/>
            <person name="Desiro A."/>
            <person name="Vande Pol N."/>
            <person name="Du Z.-Y."/>
            <person name="Zienkiewicz A."/>
            <person name="Zienkiewicz K."/>
            <person name="Morin E."/>
            <person name="Tisserant E."/>
            <person name="Splivallo R."/>
            <person name="Hainaut M."/>
            <person name="Henrissat B."/>
            <person name="Ohm R."/>
            <person name="Kuo A."/>
            <person name="Yan J."/>
            <person name="Lipzen A."/>
            <person name="Nolan M."/>
            <person name="Labutti K."/>
            <person name="Barry K."/>
            <person name="Goldstein A."/>
            <person name="Labbe J."/>
            <person name="Schadt C."/>
            <person name="Tuskan G."/>
            <person name="Grigoriev I."/>
            <person name="Martin F."/>
            <person name="Vilgalys R."/>
            <person name="Bonito G."/>
        </authorList>
    </citation>
    <scope>NUCLEOTIDE SEQUENCE [LARGE SCALE GENOMIC DNA]</scope>
    <source>
        <strain evidence="20 21">AG-77</strain>
    </source>
</reference>
<dbReference type="OrthoDB" id="2443965at2759"/>
<keyword evidence="14" id="KW-0131">Cell cycle</keyword>
<evidence type="ECO:0000256" key="14">
    <source>
        <dbReference type="ARBA" id="ARBA00023306"/>
    </source>
</evidence>
<keyword evidence="18" id="KW-0175">Coiled coil</keyword>
<keyword evidence="9" id="KW-0498">Mitosis</keyword>
<dbReference type="GO" id="GO:0042729">
    <property type="term" value="C:DASH complex"/>
    <property type="evidence" value="ECO:0007669"/>
    <property type="project" value="InterPro"/>
</dbReference>
<dbReference type="GO" id="GO:0051301">
    <property type="term" value="P:cell division"/>
    <property type="evidence" value="ECO:0007669"/>
    <property type="project" value="UniProtKB-KW"/>
</dbReference>
<evidence type="ECO:0000256" key="19">
    <source>
        <dbReference type="SAM" id="MobiDB-lite"/>
    </source>
</evidence>
<keyword evidence="5" id="KW-0158">Chromosome</keyword>
<accession>A0A197JFP8</accession>
<dbReference type="GO" id="GO:0008608">
    <property type="term" value="P:attachment of spindle microtubules to kinetochore"/>
    <property type="evidence" value="ECO:0007669"/>
    <property type="project" value="InterPro"/>
</dbReference>
<dbReference type="EMBL" id="KV442103">
    <property type="protein sequence ID" value="OAQ24002.1"/>
    <property type="molecule type" value="Genomic_DNA"/>
</dbReference>
<proteinExistence type="inferred from homology"/>
<evidence type="ECO:0000256" key="4">
    <source>
        <dbReference type="ARBA" id="ARBA00006277"/>
    </source>
</evidence>
<dbReference type="GO" id="GO:0051010">
    <property type="term" value="F:microtubule plus-end binding"/>
    <property type="evidence" value="ECO:0007669"/>
    <property type="project" value="TreeGrafter"/>
</dbReference>
<dbReference type="PANTHER" id="PTHR28017">
    <property type="entry name" value="DASH COMPLEX SUBUNIT DAD3"/>
    <property type="match status" value="1"/>
</dbReference>
<keyword evidence="11" id="KW-0995">Kinetochore</keyword>
<keyword evidence="8" id="KW-0493">Microtubule</keyword>
<evidence type="ECO:0000256" key="10">
    <source>
        <dbReference type="ARBA" id="ARBA00022829"/>
    </source>
</evidence>
<feature type="compositionally biased region" description="Low complexity" evidence="19">
    <location>
        <begin position="171"/>
        <end position="183"/>
    </location>
</feature>
<keyword evidence="6" id="KW-0963">Cytoplasm</keyword>
<comment type="subcellular location">
    <subcellularLocation>
        <location evidence="3">Chromosome</location>
        <location evidence="3">Centromere</location>
        <location evidence="3">Kinetochore</location>
    </subcellularLocation>
    <subcellularLocation>
        <location evidence="2">Cytoplasm</location>
        <location evidence="2">Cytoskeleton</location>
        <location evidence="2">Spindle</location>
    </subcellularLocation>
    <subcellularLocation>
        <location evidence="1">Nucleus</location>
    </subcellularLocation>
</comment>
<evidence type="ECO:0000256" key="12">
    <source>
        <dbReference type="ARBA" id="ARBA00023212"/>
    </source>
</evidence>
<comment type="similarity">
    <text evidence="4">Belongs to the DASH complex DAD3 family.</text>
</comment>
<evidence type="ECO:0000256" key="8">
    <source>
        <dbReference type="ARBA" id="ARBA00022701"/>
    </source>
</evidence>
<evidence type="ECO:0000256" key="5">
    <source>
        <dbReference type="ARBA" id="ARBA00022454"/>
    </source>
</evidence>
<evidence type="ECO:0000256" key="16">
    <source>
        <dbReference type="ARBA" id="ARBA00044179"/>
    </source>
</evidence>
<evidence type="ECO:0000256" key="7">
    <source>
        <dbReference type="ARBA" id="ARBA00022618"/>
    </source>
</evidence>
<evidence type="ECO:0000313" key="20">
    <source>
        <dbReference type="EMBL" id="OAQ24002.1"/>
    </source>
</evidence>
<evidence type="ECO:0000313" key="21">
    <source>
        <dbReference type="Proteomes" id="UP000078512"/>
    </source>
</evidence>
<dbReference type="PANTHER" id="PTHR28017:SF1">
    <property type="entry name" value="DASH COMPLEX SUBUNIT DAD3"/>
    <property type="match status" value="1"/>
</dbReference>
<keyword evidence="7" id="KW-0132">Cell division</keyword>
<sequence length="246" mass="27689">MSSKELLAEYAKLAAKLEHINETLQEMNAVDIAQLIDKIRVVERKMSLVYTLFKQSVYSITMQNALHEQDQHNPPSQDPDTERNTEADEQQQQYQNITPQSQQSQSQDHRRYSQEQQQYQTQSQQSDYDSSPQSQPQQPLRSSLRTSTNENSSNPNQQPTSILRNSTYRSTTGLTTGTTGTGTSRMSNAREEYQAATGNKSILALSRGHEGRSRWGNHYGYHSGSAGGGGSGGFESESHTNRPRYH</sequence>
<evidence type="ECO:0000256" key="11">
    <source>
        <dbReference type="ARBA" id="ARBA00022838"/>
    </source>
</evidence>
<dbReference type="InterPro" id="IPR013965">
    <property type="entry name" value="DASH_Dad3"/>
</dbReference>
<keyword evidence="21" id="KW-1185">Reference proteome</keyword>
<evidence type="ECO:0000256" key="18">
    <source>
        <dbReference type="SAM" id="Coils"/>
    </source>
</evidence>
<evidence type="ECO:0000256" key="13">
    <source>
        <dbReference type="ARBA" id="ARBA00023242"/>
    </source>
</evidence>
<protein>
    <recommendedName>
        <fullName evidence="16">DASH complex subunit DAD3</fullName>
    </recommendedName>
    <alternativeName>
        <fullName evidence="17">Outer kinetochore protein DAD3</fullName>
    </alternativeName>
</protein>
<evidence type="ECO:0000256" key="2">
    <source>
        <dbReference type="ARBA" id="ARBA00004186"/>
    </source>
</evidence>
<dbReference type="Proteomes" id="UP000078512">
    <property type="component" value="Unassembled WGS sequence"/>
</dbReference>
<feature type="coiled-coil region" evidence="18">
    <location>
        <begin position="3"/>
        <end position="30"/>
    </location>
</feature>
<dbReference type="GO" id="GO:0072686">
    <property type="term" value="C:mitotic spindle"/>
    <property type="evidence" value="ECO:0007669"/>
    <property type="project" value="InterPro"/>
</dbReference>
<evidence type="ECO:0000256" key="17">
    <source>
        <dbReference type="ARBA" id="ARBA00044305"/>
    </source>
</evidence>
<keyword evidence="13" id="KW-0539">Nucleus</keyword>
<keyword evidence="12" id="KW-0206">Cytoskeleton</keyword>
<feature type="compositionally biased region" description="Low complexity" evidence="19">
    <location>
        <begin position="90"/>
        <end position="106"/>
    </location>
</feature>
<feature type="compositionally biased region" description="Polar residues" evidence="19">
    <location>
        <begin position="144"/>
        <end position="170"/>
    </location>
</feature>
<evidence type="ECO:0000256" key="9">
    <source>
        <dbReference type="ARBA" id="ARBA00022776"/>
    </source>
</evidence>
<evidence type="ECO:0000256" key="6">
    <source>
        <dbReference type="ARBA" id="ARBA00022490"/>
    </source>
</evidence>
<evidence type="ECO:0000256" key="1">
    <source>
        <dbReference type="ARBA" id="ARBA00004123"/>
    </source>
</evidence>
<feature type="compositionally biased region" description="Low complexity" evidence="19">
    <location>
        <begin position="114"/>
        <end position="143"/>
    </location>
</feature>
<dbReference type="Pfam" id="PF08656">
    <property type="entry name" value="DASH_Dad3"/>
    <property type="match status" value="1"/>
</dbReference>
<evidence type="ECO:0000256" key="3">
    <source>
        <dbReference type="ARBA" id="ARBA00004629"/>
    </source>
</evidence>
<dbReference type="STRING" id="1314771.A0A197JFP8"/>
<gene>
    <name evidence="20" type="ORF">K457DRAFT_36128</name>
</gene>
<dbReference type="AlphaFoldDB" id="A0A197JFP8"/>
<keyword evidence="10" id="KW-0159">Chromosome partition</keyword>